<evidence type="ECO:0000313" key="3">
    <source>
        <dbReference type="Proteomes" id="UP000288805"/>
    </source>
</evidence>
<accession>A0A438I2Q7</accession>
<dbReference type="Pfam" id="PF13961">
    <property type="entry name" value="DUF4219"/>
    <property type="match status" value="1"/>
</dbReference>
<protein>
    <recommendedName>
        <fullName evidence="1">DUF4219 domain-containing protein</fullName>
    </recommendedName>
</protein>
<dbReference type="AlphaFoldDB" id="A0A438I2Q7"/>
<dbReference type="EMBL" id="QGNW01000150">
    <property type="protein sequence ID" value="RVW90977.1"/>
    <property type="molecule type" value="Genomic_DNA"/>
</dbReference>
<proteinExistence type="predicted"/>
<organism evidence="2 3">
    <name type="scientific">Vitis vinifera</name>
    <name type="common">Grape</name>
    <dbReference type="NCBI Taxonomy" id="29760"/>
    <lineage>
        <taxon>Eukaryota</taxon>
        <taxon>Viridiplantae</taxon>
        <taxon>Streptophyta</taxon>
        <taxon>Embryophyta</taxon>
        <taxon>Tracheophyta</taxon>
        <taxon>Spermatophyta</taxon>
        <taxon>Magnoliopsida</taxon>
        <taxon>eudicotyledons</taxon>
        <taxon>Gunneridae</taxon>
        <taxon>Pentapetalae</taxon>
        <taxon>rosids</taxon>
        <taxon>Vitales</taxon>
        <taxon>Vitaceae</taxon>
        <taxon>Viteae</taxon>
        <taxon>Vitis</taxon>
    </lineage>
</organism>
<evidence type="ECO:0000259" key="1">
    <source>
        <dbReference type="Pfam" id="PF13961"/>
    </source>
</evidence>
<reference evidence="2 3" key="1">
    <citation type="journal article" date="2018" name="PLoS Genet.">
        <title>Population sequencing reveals clonal diversity and ancestral inbreeding in the grapevine cultivar Chardonnay.</title>
        <authorList>
            <person name="Roach M.J."/>
            <person name="Johnson D.L."/>
            <person name="Bohlmann J."/>
            <person name="van Vuuren H.J."/>
            <person name="Jones S.J."/>
            <person name="Pretorius I.S."/>
            <person name="Schmidt S.A."/>
            <person name="Borneman A.R."/>
        </authorList>
    </citation>
    <scope>NUCLEOTIDE SEQUENCE [LARGE SCALE GENOMIC DNA]</scope>
    <source>
        <strain evidence="3">cv. Chardonnay</strain>
        <tissue evidence="2">Leaf</tissue>
    </source>
</reference>
<dbReference type="Proteomes" id="UP000288805">
    <property type="component" value="Unassembled WGS sequence"/>
</dbReference>
<dbReference type="InterPro" id="IPR025314">
    <property type="entry name" value="DUF4219"/>
</dbReference>
<comment type="caution">
    <text evidence="2">The sequence shown here is derived from an EMBL/GenBank/DDBJ whole genome shotgun (WGS) entry which is preliminary data.</text>
</comment>
<feature type="domain" description="DUF4219" evidence="1">
    <location>
        <begin position="39"/>
        <end position="64"/>
    </location>
</feature>
<gene>
    <name evidence="2" type="ORF">CK203_044169</name>
</gene>
<sequence>MMQFGPSTIVPNNSGDGFPRMTPAIIPTVVPTTIVREVLTESNYENWSTCVKWYLVGQDLWEVCRTKDNIPDEARDPEAFSVWEKKNAMALHAIQISCSGEMLSQIRRETCHYKKKRATMSLLESVIYKRTYIDAYPSVILPKA</sequence>
<evidence type="ECO:0000313" key="2">
    <source>
        <dbReference type="EMBL" id="RVW90977.1"/>
    </source>
</evidence>
<name>A0A438I2Q7_VITVI</name>